<keyword evidence="4" id="KW-1133">Transmembrane helix</keyword>
<keyword evidence="3" id="KW-0735">Signal-anchor</keyword>
<organism evidence="8 9">
    <name type="scientific">Edaphochlamys debaryana</name>
    <dbReference type="NCBI Taxonomy" id="47281"/>
    <lineage>
        <taxon>Eukaryota</taxon>
        <taxon>Viridiplantae</taxon>
        <taxon>Chlorophyta</taxon>
        <taxon>core chlorophytes</taxon>
        <taxon>Chlorophyceae</taxon>
        <taxon>CS clade</taxon>
        <taxon>Chlamydomonadales</taxon>
        <taxon>Chlamydomonadales incertae sedis</taxon>
        <taxon>Edaphochlamys</taxon>
    </lineage>
</organism>
<accession>A0A835Y2T1</accession>
<keyword evidence="5" id="KW-0472">Membrane</keyword>
<dbReference type="GO" id="GO:0015020">
    <property type="term" value="F:glucuronosyltransferase activity"/>
    <property type="evidence" value="ECO:0007669"/>
    <property type="project" value="TreeGrafter"/>
</dbReference>
<dbReference type="GO" id="GO:0035269">
    <property type="term" value="P:protein O-linked glycosylation via mannose"/>
    <property type="evidence" value="ECO:0007669"/>
    <property type="project" value="TreeGrafter"/>
</dbReference>
<dbReference type="EMBL" id="JAEHOE010000027">
    <property type="protein sequence ID" value="KAG2494910.1"/>
    <property type="molecule type" value="Genomic_DNA"/>
</dbReference>
<dbReference type="AlphaFoldDB" id="A0A835Y2T1"/>
<evidence type="ECO:0000256" key="7">
    <source>
        <dbReference type="SAM" id="MobiDB-lite"/>
    </source>
</evidence>
<dbReference type="Pfam" id="PF13896">
    <property type="entry name" value="Glyco_transf_49"/>
    <property type="match status" value="1"/>
</dbReference>
<name>A0A835Y2T1_9CHLO</name>
<sequence length="514" mass="55824">MYLPLIVSASQPPPAAAPKPSSPEQGGPEFQALTLEGDEDEDADRVAAGKEADNGGEGEEGQEGDHSEAGAEGKGNESTGEEEGEQGQAARSQRSVMERLRRSLAARAPKKPPSPDVLVYPDSRLRSMTEASKKLLEEARRELEAVFNRTEAARAAGNATCSLRVGLFVEVMYDAQLAAIMPTNALRNAAGLMAQTPLAAMLDVDLGISASLSRMAADPEWMAKVAVLVARDEDGPGIAIIPAFETNHKHSPAEQQEVLQKALAGKKSMAADLYKGGALAVFHASHCPMCHGPINHGFWVKAKDAYPIDFERGFEPWGILPRFEDPGYDERFRGWCYDKIQHVDTLARLRDFRFLVLPDVWLVHRWHEPVAIASLYRGSRGEGEEGEHGKGKGKAGGRGGKLGGGKALAPPPPAGNSSGGGVTPAELHVGVEQAKHALLQEVEGLKGEIATAYHHYRARADWLIRTQRSEDLTATLREVAKKAGKPWEQKQRNPQLKRCRKQLPWWKDGYDKGA</sequence>
<comment type="caution">
    <text evidence="8">The sequence shown here is derived from an EMBL/GenBank/DDBJ whole genome shotgun (WGS) entry which is preliminary data.</text>
</comment>
<keyword evidence="6" id="KW-0325">Glycoprotein</keyword>
<evidence type="ECO:0000256" key="4">
    <source>
        <dbReference type="ARBA" id="ARBA00022989"/>
    </source>
</evidence>
<evidence type="ECO:0000313" key="8">
    <source>
        <dbReference type="EMBL" id="KAG2494910.1"/>
    </source>
</evidence>
<feature type="compositionally biased region" description="Gly residues" evidence="7">
    <location>
        <begin position="394"/>
        <end position="406"/>
    </location>
</feature>
<dbReference type="PANTHER" id="PTHR12270">
    <property type="entry name" value="GLYCOSYLTRANSFERASE-RELATED"/>
    <property type="match status" value="1"/>
</dbReference>
<dbReference type="Proteomes" id="UP000612055">
    <property type="component" value="Unassembled WGS sequence"/>
</dbReference>
<keyword evidence="9" id="KW-1185">Reference proteome</keyword>
<protein>
    <submittedName>
        <fullName evidence="8">Uncharacterized protein</fullName>
    </submittedName>
</protein>
<evidence type="ECO:0000256" key="6">
    <source>
        <dbReference type="ARBA" id="ARBA00023180"/>
    </source>
</evidence>
<keyword evidence="2" id="KW-0812">Transmembrane</keyword>
<comment type="subcellular location">
    <subcellularLocation>
        <location evidence="1">Membrane</location>
        <topology evidence="1">Single-pass type II membrane protein</topology>
    </subcellularLocation>
</comment>
<dbReference type="GO" id="GO:0042285">
    <property type="term" value="F:xylosyltransferase activity"/>
    <property type="evidence" value="ECO:0007669"/>
    <property type="project" value="TreeGrafter"/>
</dbReference>
<feature type="compositionally biased region" description="Basic and acidic residues" evidence="7">
    <location>
        <begin position="379"/>
        <end position="390"/>
    </location>
</feature>
<feature type="compositionally biased region" description="Pro residues" evidence="7">
    <location>
        <begin position="11"/>
        <end position="21"/>
    </location>
</feature>
<evidence type="ECO:0000256" key="1">
    <source>
        <dbReference type="ARBA" id="ARBA00004606"/>
    </source>
</evidence>
<dbReference type="GO" id="GO:0016020">
    <property type="term" value="C:membrane"/>
    <property type="evidence" value="ECO:0007669"/>
    <property type="project" value="UniProtKB-SubCell"/>
</dbReference>
<dbReference type="PANTHER" id="PTHR12270:SF52">
    <property type="entry name" value="GLYCOSYLTRANSFERASE-LIKE PROTEIN GNT13-RELATED"/>
    <property type="match status" value="1"/>
</dbReference>
<proteinExistence type="predicted"/>
<feature type="compositionally biased region" description="Basic and acidic residues" evidence="7">
    <location>
        <begin position="63"/>
        <end position="75"/>
    </location>
</feature>
<evidence type="ECO:0000256" key="3">
    <source>
        <dbReference type="ARBA" id="ARBA00022968"/>
    </source>
</evidence>
<feature type="compositionally biased region" description="Basic and acidic residues" evidence="7">
    <location>
        <begin position="44"/>
        <end position="53"/>
    </location>
</feature>
<feature type="region of interest" description="Disordered" evidence="7">
    <location>
        <begin position="378"/>
        <end position="423"/>
    </location>
</feature>
<evidence type="ECO:0000256" key="5">
    <source>
        <dbReference type="ARBA" id="ARBA00023136"/>
    </source>
</evidence>
<feature type="region of interest" description="Disordered" evidence="7">
    <location>
        <begin position="1"/>
        <end position="98"/>
    </location>
</feature>
<reference evidence="8" key="1">
    <citation type="journal article" date="2020" name="bioRxiv">
        <title>Comparative genomics of Chlamydomonas.</title>
        <authorList>
            <person name="Craig R.J."/>
            <person name="Hasan A.R."/>
            <person name="Ness R.W."/>
            <person name="Keightley P.D."/>
        </authorList>
    </citation>
    <scope>NUCLEOTIDE SEQUENCE</scope>
    <source>
        <strain evidence="8">CCAP 11/70</strain>
    </source>
</reference>
<evidence type="ECO:0000313" key="9">
    <source>
        <dbReference type="Proteomes" id="UP000612055"/>
    </source>
</evidence>
<evidence type="ECO:0000256" key="2">
    <source>
        <dbReference type="ARBA" id="ARBA00022692"/>
    </source>
</evidence>
<gene>
    <name evidence="8" type="ORF">HYH03_006845</name>
</gene>
<dbReference type="OrthoDB" id="528698at2759"/>
<dbReference type="InterPro" id="IPR051292">
    <property type="entry name" value="Xyl/GlcA_transferase"/>
</dbReference>